<evidence type="ECO:0000259" key="4">
    <source>
        <dbReference type="PROSITE" id="PS50887"/>
    </source>
</evidence>
<dbReference type="InterPro" id="IPR043128">
    <property type="entry name" value="Rev_trsase/Diguanyl_cyclase"/>
</dbReference>
<feature type="domain" description="GGDEF" evidence="4">
    <location>
        <begin position="154"/>
        <end position="286"/>
    </location>
</feature>
<evidence type="ECO:0000313" key="6">
    <source>
        <dbReference type="Proteomes" id="UP000238220"/>
    </source>
</evidence>
<protein>
    <recommendedName>
        <fullName evidence="2">diguanylate cyclase</fullName>
        <ecNumber evidence="2">2.7.7.65</ecNumber>
    </recommendedName>
</protein>
<dbReference type="AlphaFoldDB" id="A0A2S5THA4"/>
<proteinExistence type="predicted"/>
<comment type="caution">
    <text evidence="5">The sequence shown here is derived from an EMBL/GenBank/DDBJ whole genome shotgun (WGS) entry which is preliminary data.</text>
</comment>
<dbReference type="InterPro" id="IPR000160">
    <property type="entry name" value="GGDEF_dom"/>
</dbReference>
<gene>
    <name evidence="5" type="ORF">C3942_09990</name>
</gene>
<dbReference type="GO" id="GO:0043709">
    <property type="term" value="P:cell adhesion involved in single-species biofilm formation"/>
    <property type="evidence" value="ECO:0007669"/>
    <property type="project" value="TreeGrafter"/>
</dbReference>
<dbReference type="Pfam" id="PF00990">
    <property type="entry name" value="GGDEF"/>
    <property type="match status" value="1"/>
</dbReference>
<dbReference type="GO" id="GO:1902201">
    <property type="term" value="P:negative regulation of bacterial-type flagellum-dependent cell motility"/>
    <property type="evidence" value="ECO:0007669"/>
    <property type="project" value="TreeGrafter"/>
</dbReference>
<evidence type="ECO:0000256" key="3">
    <source>
        <dbReference type="ARBA" id="ARBA00034247"/>
    </source>
</evidence>
<dbReference type="EMBL" id="PSNW01000004">
    <property type="protein sequence ID" value="PPE74345.1"/>
    <property type="molecule type" value="Genomic_DNA"/>
</dbReference>
<dbReference type="InterPro" id="IPR050469">
    <property type="entry name" value="Diguanylate_Cyclase"/>
</dbReference>
<dbReference type="Proteomes" id="UP000238220">
    <property type="component" value="Unassembled WGS sequence"/>
</dbReference>
<dbReference type="GO" id="GO:0005886">
    <property type="term" value="C:plasma membrane"/>
    <property type="evidence" value="ECO:0007669"/>
    <property type="project" value="TreeGrafter"/>
</dbReference>
<reference evidence="5 6" key="1">
    <citation type="submission" date="2018-02" db="EMBL/GenBank/DDBJ databases">
        <title>Genome sequencing of Solimonas sp. HR-BB.</title>
        <authorList>
            <person name="Lee Y."/>
            <person name="Jeon C.O."/>
        </authorList>
    </citation>
    <scope>NUCLEOTIDE SEQUENCE [LARGE SCALE GENOMIC DNA]</scope>
    <source>
        <strain evidence="5 6">HR-BB</strain>
    </source>
</reference>
<dbReference type="InterPro" id="IPR029787">
    <property type="entry name" value="Nucleotide_cyclase"/>
</dbReference>
<keyword evidence="6" id="KW-1185">Reference proteome</keyword>
<dbReference type="SMART" id="SM00267">
    <property type="entry name" value="GGDEF"/>
    <property type="match status" value="1"/>
</dbReference>
<name>A0A2S5THA4_9GAMM</name>
<evidence type="ECO:0000256" key="2">
    <source>
        <dbReference type="ARBA" id="ARBA00012528"/>
    </source>
</evidence>
<dbReference type="FunFam" id="3.30.70.270:FF:000001">
    <property type="entry name" value="Diguanylate cyclase domain protein"/>
    <property type="match status" value="1"/>
</dbReference>
<dbReference type="OrthoDB" id="9812260at2"/>
<dbReference type="Gene3D" id="3.30.70.270">
    <property type="match status" value="1"/>
</dbReference>
<dbReference type="RefSeq" id="WP_104230233.1">
    <property type="nucleotide sequence ID" value="NZ_PSNW01000004.1"/>
</dbReference>
<sequence>MAGTTTEIPQALAMQTLDAARPLLEKLPFPALWIGEDYSLRWANAATPLQRPQGKCHECLHGYDAPCDSQGQGPCRSLRAAAQGQTCEFVHAHRVDGGLELFKVVALPMTEGVLEFHIPIDESFSRDALTGLLNRPAIEQVTRQGIRLMRRLRQQCAVAILDLDRFKRINDGFGHAAGDAYLRAVGEVLRRETRSTDLVGRWGGEEFLIFMPGCDRRGAGIKVQRLLAALRELRVEFHGSDIRTTTSAGIWTGHPRTTFERIYEGADAALYQAKAEGRDRLCFAREHLPPPQAGAQDHRFQAGQFA</sequence>
<organism evidence="5 6">
    <name type="scientific">Solimonas fluminis</name>
    <dbReference type="NCBI Taxonomy" id="2086571"/>
    <lineage>
        <taxon>Bacteria</taxon>
        <taxon>Pseudomonadati</taxon>
        <taxon>Pseudomonadota</taxon>
        <taxon>Gammaproteobacteria</taxon>
        <taxon>Nevskiales</taxon>
        <taxon>Nevskiaceae</taxon>
        <taxon>Solimonas</taxon>
    </lineage>
</organism>
<dbReference type="GO" id="GO:0052621">
    <property type="term" value="F:diguanylate cyclase activity"/>
    <property type="evidence" value="ECO:0007669"/>
    <property type="project" value="UniProtKB-EC"/>
</dbReference>
<dbReference type="PROSITE" id="PS50887">
    <property type="entry name" value="GGDEF"/>
    <property type="match status" value="1"/>
</dbReference>
<dbReference type="PANTHER" id="PTHR45138:SF9">
    <property type="entry name" value="DIGUANYLATE CYCLASE DGCM-RELATED"/>
    <property type="match status" value="1"/>
</dbReference>
<evidence type="ECO:0000256" key="1">
    <source>
        <dbReference type="ARBA" id="ARBA00001946"/>
    </source>
</evidence>
<evidence type="ECO:0000313" key="5">
    <source>
        <dbReference type="EMBL" id="PPE74345.1"/>
    </source>
</evidence>
<dbReference type="EC" id="2.7.7.65" evidence="2"/>
<comment type="catalytic activity">
    <reaction evidence="3">
        <text>2 GTP = 3',3'-c-di-GMP + 2 diphosphate</text>
        <dbReference type="Rhea" id="RHEA:24898"/>
        <dbReference type="ChEBI" id="CHEBI:33019"/>
        <dbReference type="ChEBI" id="CHEBI:37565"/>
        <dbReference type="ChEBI" id="CHEBI:58805"/>
        <dbReference type="EC" id="2.7.7.65"/>
    </reaction>
</comment>
<dbReference type="CDD" id="cd01949">
    <property type="entry name" value="GGDEF"/>
    <property type="match status" value="1"/>
</dbReference>
<dbReference type="PANTHER" id="PTHR45138">
    <property type="entry name" value="REGULATORY COMPONENTS OF SENSORY TRANSDUCTION SYSTEM"/>
    <property type="match status" value="1"/>
</dbReference>
<accession>A0A2S5THA4</accession>
<dbReference type="SUPFAM" id="SSF55073">
    <property type="entry name" value="Nucleotide cyclase"/>
    <property type="match status" value="1"/>
</dbReference>
<comment type="cofactor">
    <cofactor evidence="1">
        <name>Mg(2+)</name>
        <dbReference type="ChEBI" id="CHEBI:18420"/>
    </cofactor>
</comment>
<dbReference type="NCBIfam" id="TIGR00254">
    <property type="entry name" value="GGDEF"/>
    <property type="match status" value="1"/>
</dbReference>